<accession>A0ABR2YMX0</accession>
<protein>
    <recommendedName>
        <fullName evidence="5">Nucleolar protein 56</fullName>
    </recommendedName>
</protein>
<evidence type="ECO:0000256" key="6">
    <source>
        <dbReference type="SAM" id="MobiDB-lite"/>
    </source>
</evidence>
<organism evidence="8 9">
    <name type="scientific">Coccomyxa subellipsoidea</name>
    <dbReference type="NCBI Taxonomy" id="248742"/>
    <lineage>
        <taxon>Eukaryota</taxon>
        <taxon>Viridiplantae</taxon>
        <taxon>Chlorophyta</taxon>
        <taxon>core chlorophytes</taxon>
        <taxon>Trebouxiophyceae</taxon>
        <taxon>Trebouxiophyceae incertae sedis</taxon>
        <taxon>Coccomyxaceae</taxon>
        <taxon>Coccomyxa</taxon>
    </lineage>
</organism>
<dbReference type="Gene3D" id="1.10.287.4070">
    <property type="match status" value="1"/>
</dbReference>
<evidence type="ECO:0000313" key="8">
    <source>
        <dbReference type="EMBL" id="KAK9908358.1"/>
    </source>
</evidence>
<evidence type="ECO:0000259" key="7">
    <source>
        <dbReference type="PROSITE" id="PS51358"/>
    </source>
</evidence>
<dbReference type="InterPro" id="IPR012974">
    <property type="entry name" value="NOP58/56_N"/>
</dbReference>
<reference evidence="8 9" key="1">
    <citation type="journal article" date="2024" name="Nat. Commun.">
        <title>Phylogenomics reveals the evolutionary origins of lichenization in chlorophyte algae.</title>
        <authorList>
            <person name="Puginier C."/>
            <person name="Libourel C."/>
            <person name="Otte J."/>
            <person name="Skaloud P."/>
            <person name="Haon M."/>
            <person name="Grisel S."/>
            <person name="Petersen M."/>
            <person name="Berrin J.G."/>
            <person name="Delaux P.M."/>
            <person name="Dal Grande F."/>
            <person name="Keller J."/>
        </authorList>
    </citation>
    <scope>NUCLEOTIDE SEQUENCE [LARGE SCALE GENOMIC DNA]</scope>
    <source>
        <strain evidence="8 9">SAG 216-7</strain>
    </source>
</reference>
<feature type="compositionally biased region" description="Basic residues" evidence="6">
    <location>
        <begin position="546"/>
        <end position="556"/>
    </location>
</feature>
<dbReference type="PANTHER" id="PTHR10894:SF0">
    <property type="entry name" value="NUCLEOLAR PROTEIN 56"/>
    <property type="match status" value="1"/>
</dbReference>
<evidence type="ECO:0000256" key="1">
    <source>
        <dbReference type="ARBA" id="ARBA00004604"/>
    </source>
</evidence>
<dbReference type="InterPro" id="IPR042239">
    <property type="entry name" value="Nop_C"/>
</dbReference>
<evidence type="ECO:0000256" key="4">
    <source>
        <dbReference type="ARBA" id="ARBA00023242"/>
    </source>
</evidence>
<dbReference type="Pfam" id="PF08156">
    <property type="entry name" value="NOP5NT"/>
    <property type="match status" value="1"/>
</dbReference>
<feature type="domain" description="Nop" evidence="7">
    <location>
        <begin position="298"/>
        <end position="417"/>
    </location>
</feature>
<dbReference type="Proteomes" id="UP001491310">
    <property type="component" value="Unassembled WGS sequence"/>
</dbReference>
<keyword evidence="9" id="KW-1185">Reference proteome</keyword>
<evidence type="ECO:0000256" key="2">
    <source>
        <dbReference type="ARBA" id="ARBA00009211"/>
    </source>
</evidence>
<dbReference type="PROSITE" id="PS51358">
    <property type="entry name" value="NOP"/>
    <property type="match status" value="1"/>
</dbReference>
<dbReference type="InterPro" id="IPR036070">
    <property type="entry name" value="Nop_dom_sf"/>
</dbReference>
<feature type="compositionally biased region" description="Low complexity" evidence="6">
    <location>
        <begin position="478"/>
        <end position="489"/>
    </location>
</feature>
<evidence type="ECO:0000313" key="9">
    <source>
        <dbReference type="Proteomes" id="UP001491310"/>
    </source>
</evidence>
<proteinExistence type="inferred from homology"/>
<keyword evidence="4" id="KW-0539">Nucleus</keyword>
<sequence>MPALFVLYETAAGYSLFEVIGLDELGQSSDAVQQSTLDLTRFGKVVKLQAFAPFKNAAHALDEMNAISEAVLTDDLQNFLEANLPKVSGKVSKDPKFQLGVSEAKLGSEIQEATKIPCVCNEFIGELVRGLRLHAPRFLKGLEEMDIRRSQLGLAHSYSRAKVKFNVNRVDNMVIQAIALLDTLDKDINTFVMRVREWYSWHFPELVKICADNYQYARLALFVKEKTSLNQDSLSGLTDITGDEDKAKEILEAAKTSMGQDISPIDLINIETFASRVIALAEYRLQLHAYLLDKMHAIAPNLSALIGEIVGARLISHAGSLVNLAKYPASTVQILGAEKALFRALKTKGNTPKYGLIFHSSFIGRAKQRNKGRISRYLANKCSIASRIDCFTEWTGTAAFGEKMKEQVEERLRFYEEGIAPKKNITAMQEAMATVREAGDSAKGTEPLVEVAVEPSAEEGATAKKSKKRKVAEAQAVQAQAAEAANGAPAEDEPTKKKKKKKAAVEEAPAAGPAVTEAEAPKKKKKKVAAAEEAPAAAVAEPSTDKKKKKKKKEAA</sequence>
<comment type="subcellular location">
    <subcellularLocation>
        <location evidence="1">Nucleus</location>
        <location evidence="1">Nucleolus</location>
    </subcellularLocation>
</comment>
<dbReference type="EMBL" id="JALJOT010000008">
    <property type="protein sequence ID" value="KAK9908358.1"/>
    <property type="molecule type" value="Genomic_DNA"/>
</dbReference>
<keyword evidence="3" id="KW-0690">Ribosome biogenesis</keyword>
<name>A0ABR2YMX0_9CHLO</name>
<dbReference type="InterPro" id="IPR012976">
    <property type="entry name" value="NOSIC"/>
</dbReference>
<dbReference type="Gene3D" id="1.10.246.90">
    <property type="entry name" value="Nop domain"/>
    <property type="match status" value="1"/>
</dbReference>
<dbReference type="InterPro" id="IPR045056">
    <property type="entry name" value="Nop56/Nop58"/>
</dbReference>
<comment type="similarity">
    <text evidence="2">Belongs to the NOP5/NOP56 family.</text>
</comment>
<dbReference type="SMART" id="SM00931">
    <property type="entry name" value="NOSIC"/>
    <property type="match status" value="1"/>
</dbReference>
<dbReference type="Pfam" id="PF01798">
    <property type="entry name" value="Nop"/>
    <property type="match status" value="1"/>
</dbReference>
<dbReference type="SUPFAM" id="SSF89124">
    <property type="entry name" value="Nop domain"/>
    <property type="match status" value="1"/>
</dbReference>
<evidence type="ECO:0000256" key="3">
    <source>
        <dbReference type="ARBA" id="ARBA00022517"/>
    </source>
</evidence>
<evidence type="ECO:0000256" key="5">
    <source>
        <dbReference type="ARBA" id="ARBA00040742"/>
    </source>
</evidence>
<dbReference type="PANTHER" id="PTHR10894">
    <property type="entry name" value="NUCLEOLAR PROTEIN 5 NUCLEOLAR PROTEIN NOP5 NOP58"/>
    <property type="match status" value="1"/>
</dbReference>
<dbReference type="InterPro" id="IPR002687">
    <property type="entry name" value="Nop_dom"/>
</dbReference>
<feature type="compositionally biased region" description="Low complexity" evidence="6">
    <location>
        <begin position="531"/>
        <end position="542"/>
    </location>
</feature>
<gene>
    <name evidence="8" type="ORF">WJX75_006626</name>
</gene>
<comment type="caution">
    <text evidence="8">The sequence shown here is derived from an EMBL/GenBank/DDBJ whole genome shotgun (WGS) entry which is preliminary data.</text>
</comment>
<feature type="compositionally biased region" description="Low complexity" evidence="6">
    <location>
        <begin position="506"/>
        <end position="518"/>
    </location>
</feature>
<feature type="region of interest" description="Disordered" evidence="6">
    <location>
        <begin position="478"/>
        <end position="556"/>
    </location>
</feature>